<dbReference type="Pfam" id="PF07727">
    <property type="entry name" value="RVT_2"/>
    <property type="match status" value="1"/>
</dbReference>
<dbReference type="Pfam" id="PF25597">
    <property type="entry name" value="SH3_retrovirus"/>
    <property type="match status" value="1"/>
</dbReference>
<feature type="domain" description="Retroviral polymerase SH3-like" evidence="3">
    <location>
        <begin position="78"/>
        <end position="133"/>
    </location>
</feature>
<sequence length="462" mass="52257">MGYGDYQIGNVTISRVYYVEGLGHNLFLVGQFYDSDHEVAFRKHTCFIRNIEGAYLLTGSRDTNIKPDLKYLYVFGALCYSTNDNEDLGKLKPKADIGIFIGYVIAKKAYQIYNKQTCQIMETIHVDFDNLTAIASEQSSSGPALHEMTPGTTILVTADPTGSPSSTSIDQAAHSTSTSSTIKETQSPVIFEGVKEQLQLAQLVDDPFLNILTSRPSSQESSSNVQPTNPPFEHISKWTKIHPLENVIENPFTLISTQNSYKEMPCDVSLMPFSPLSNPINLKKRYWNIPGSMIGFEESFSLVARIEAIKIFVPNAANKNMTIYQMDVKTTFLNGELRKEVYVSQPKSFVDQENPNHVCRLKKALYGLKQALHAWYDMLSSLLLSQIIHKESRQRHNHGNAYRKAPPCSKTDPLIPERTKNQLVDIFTKALLRERFKFLINKFRMKSMSPETLKSLAEENEE</sequence>
<name>A0A699HRB2_TANCI</name>
<evidence type="ECO:0000259" key="2">
    <source>
        <dbReference type="Pfam" id="PF07727"/>
    </source>
</evidence>
<evidence type="ECO:0000256" key="1">
    <source>
        <dbReference type="SAM" id="MobiDB-lite"/>
    </source>
</evidence>
<reference evidence="4" key="1">
    <citation type="journal article" date="2019" name="Sci. Rep.">
        <title>Draft genome of Tanacetum cinerariifolium, the natural source of mosquito coil.</title>
        <authorList>
            <person name="Yamashiro T."/>
            <person name="Shiraishi A."/>
            <person name="Satake H."/>
            <person name="Nakayama K."/>
        </authorList>
    </citation>
    <scope>NUCLEOTIDE SEQUENCE</scope>
</reference>
<protein>
    <submittedName>
        <fullName evidence="4">Retrovirus-related Pol polyprotein from transposon TNT 1-94</fullName>
    </submittedName>
</protein>
<feature type="domain" description="Reverse transcriptase Ty1/copia-type" evidence="2">
    <location>
        <begin position="294"/>
        <end position="387"/>
    </location>
</feature>
<dbReference type="EMBL" id="BKCJ010186754">
    <property type="protein sequence ID" value="GEY53491.1"/>
    <property type="molecule type" value="Genomic_DNA"/>
</dbReference>
<organism evidence="4">
    <name type="scientific">Tanacetum cinerariifolium</name>
    <name type="common">Dalmatian daisy</name>
    <name type="synonym">Chrysanthemum cinerariifolium</name>
    <dbReference type="NCBI Taxonomy" id="118510"/>
    <lineage>
        <taxon>Eukaryota</taxon>
        <taxon>Viridiplantae</taxon>
        <taxon>Streptophyta</taxon>
        <taxon>Embryophyta</taxon>
        <taxon>Tracheophyta</taxon>
        <taxon>Spermatophyta</taxon>
        <taxon>Magnoliopsida</taxon>
        <taxon>eudicotyledons</taxon>
        <taxon>Gunneridae</taxon>
        <taxon>Pentapetalae</taxon>
        <taxon>asterids</taxon>
        <taxon>campanulids</taxon>
        <taxon>Asterales</taxon>
        <taxon>Asteraceae</taxon>
        <taxon>Asteroideae</taxon>
        <taxon>Anthemideae</taxon>
        <taxon>Anthemidinae</taxon>
        <taxon>Tanacetum</taxon>
    </lineage>
</organism>
<comment type="caution">
    <text evidence="4">The sequence shown here is derived from an EMBL/GenBank/DDBJ whole genome shotgun (WGS) entry which is preliminary data.</text>
</comment>
<feature type="region of interest" description="Disordered" evidence="1">
    <location>
        <begin position="159"/>
        <end position="181"/>
    </location>
</feature>
<dbReference type="AlphaFoldDB" id="A0A699HRB2"/>
<dbReference type="InterPro" id="IPR057670">
    <property type="entry name" value="SH3_retrovirus"/>
</dbReference>
<feature type="region of interest" description="Disordered" evidence="1">
    <location>
        <begin position="395"/>
        <end position="415"/>
    </location>
</feature>
<evidence type="ECO:0000259" key="3">
    <source>
        <dbReference type="Pfam" id="PF25597"/>
    </source>
</evidence>
<proteinExistence type="predicted"/>
<gene>
    <name evidence="4" type="ORF">Tci_425465</name>
</gene>
<dbReference type="InterPro" id="IPR013103">
    <property type="entry name" value="RVT_2"/>
</dbReference>
<evidence type="ECO:0000313" key="4">
    <source>
        <dbReference type="EMBL" id="GEY53491.1"/>
    </source>
</evidence>
<accession>A0A699HRB2</accession>